<feature type="region of interest" description="Lon-protease-like" evidence="11">
    <location>
        <begin position="361"/>
        <end position="466"/>
    </location>
</feature>
<evidence type="ECO:0000256" key="7">
    <source>
        <dbReference type="ARBA" id="ARBA00022840"/>
    </source>
</evidence>
<dbReference type="Pfam" id="PF18073">
    <property type="entry name" value="Zn_ribbon_LapB"/>
    <property type="match status" value="1"/>
</dbReference>
<evidence type="ECO:0000256" key="13">
    <source>
        <dbReference type="RuleBase" id="RU003555"/>
    </source>
</evidence>
<protein>
    <recommendedName>
        <fullName evidence="11 12">DNA repair protein RadA</fullName>
    </recommendedName>
</protein>
<keyword evidence="5" id="KW-0378">Hydrolase</keyword>
<dbReference type="PROSITE" id="PS50162">
    <property type="entry name" value="RECA_2"/>
    <property type="match status" value="1"/>
</dbReference>
<keyword evidence="7 11" id="KW-0067">ATP-binding</keyword>
<keyword evidence="3 11" id="KW-0227">DNA damage</keyword>
<evidence type="ECO:0000256" key="5">
    <source>
        <dbReference type="ARBA" id="ARBA00022801"/>
    </source>
</evidence>
<evidence type="ECO:0000256" key="4">
    <source>
        <dbReference type="ARBA" id="ARBA00022771"/>
    </source>
</evidence>
<evidence type="ECO:0000259" key="14">
    <source>
        <dbReference type="PROSITE" id="PS50162"/>
    </source>
</evidence>
<dbReference type="GO" id="GO:0016787">
    <property type="term" value="F:hydrolase activity"/>
    <property type="evidence" value="ECO:0007669"/>
    <property type="project" value="UniProtKB-KW"/>
</dbReference>
<dbReference type="FunFam" id="3.40.50.300:FF:000050">
    <property type="entry name" value="DNA repair protein RadA"/>
    <property type="match status" value="1"/>
</dbReference>
<dbReference type="InterPro" id="IPR003593">
    <property type="entry name" value="AAA+_ATPase"/>
</dbReference>
<comment type="similarity">
    <text evidence="11 13">Belongs to the RecA family. RadA subfamily.</text>
</comment>
<comment type="function">
    <text evidence="13">DNA-dependent ATPase involved in processing of recombination intermediates, plays a role in repairing DNA breaks. Stimulates the branch migration of RecA-mediated strand transfer reactions, allowing the 3' invading strand to extend heteroduplex DNA faster. Binds ssDNA in the presence of ADP but not other nucleotides, has ATPase activity that is stimulated by ssDNA and various branched DNA structures, but inhibited by SSB. Does not have RecA's homology-searching function.</text>
</comment>
<dbReference type="InterPro" id="IPR014721">
    <property type="entry name" value="Ribsml_uS5_D2-typ_fold_subgr"/>
</dbReference>
<accession>A0A2W5BDQ5</accession>
<evidence type="ECO:0000313" key="16">
    <source>
        <dbReference type="Proteomes" id="UP000249451"/>
    </source>
</evidence>
<comment type="caution">
    <text evidence="15">The sequence shown here is derived from an EMBL/GenBank/DDBJ whole genome shotgun (WGS) entry which is preliminary data.</text>
</comment>
<name>A0A2W5BDQ5_9CORY</name>
<dbReference type="GO" id="GO:0140664">
    <property type="term" value="F:ATP-dependent DNA damage sensor activity"/>
    <property type="evidence" value="ECO:0007669"/>
    <property type="project" value="InterPro"/>
</dbReference>
<keyword evidence="1 11" id="KW-0479">Metal-binding</keyword>
<reference evidence="15 16" key="1">
    <citation type="submission" date="2017-11" db="EMBL/GenBank/DDBJ databases">
        <title>Infants hospitalized years apart are colonized by the same room-sourced microbial strains.</title>
        <authorList>
            <person name="Brooks B."/>
            <person name="Olm M.R."/>
            <person name="Firek B.A."/>
            <person name="Baker R."/>
            <person name="Thomas B.C."/>
            <person name="Morowitz M.J."/>
            <person name="Banfield J.F."/>
        </authorList>
    </citation>
    <scope>NUCLEOTIDE SEQUENCE [LARGE SCALE GENOMIC DNA]</scope>
    <source>
        <strain evidence="15">S2_012_000_R3_87</strain>
    </source>
</reference>
<evidence type="ECO:0000256" key="3">
    <source>
        <dbReference type="ARBA" id="ARBA00022763"/>
    </source>
</evidence>
<dbReference type="SUPFAM" id="SSF52540">
    <property type="entry name" value="P-loop containing nucleoside triphosphate hydrolases"/>
    <property type="match status" value="1"/>
</dbReference>
<feature type="short sequence motif" description="RadA KNRFG motif" evidence="11">
    <location>
        <begin position="262"/>
        <end position="266"/>
    </location>
</feature>
<dbReference type="Gene3D" id="3.40.50.300">
    <property type="entry name" value="P-loop containing nucleotide triphosphate hydrolases"/>
    <property type="match status" value="1"/>
</dbReference>
<dbReference type="Pfam" id="PF13481">
    <property type="entry name" value="AAA_25"/>
    <property type="match status" value="1"/>
</dbReference>
<feature type="binding site" evidence="11">
    <location>
        <begin position="105"/>
        <end position="112"/>
    </location>
    <ligand>
        <name>ATP</name>
        <dbReference type="ChEBI" id="CHEBI:30616"/>
    </ligand>
</feature>
<keyword evidence="8 11" id="KW-0346">Stress response</keyword>
<dbReference type="GO" id="GO:0000725">
    <property type="term" value="P:recombinational repair"/>
    <property type="evidence" value="ECO:0007669"/>
    <property type="project" value="UniProtKB-UniRule"/>
</dbReference>
<dbReference type="InterPro" id="IPR004504">
    <property type="entry name" value="DNA_repair_RadA"/>
</dbReference>
<dbReference type="PRINTS" id="PR01874">
    <property type="entry name" value="DNAREPAIRADA"/>
</dbReference>
<dbReference type="InterPro" id="IPR041166">
    <property type="entry name" value="Rubredoxin_2"/>
</dbReference>
<evidence type="ECO:0000256" key="9">
    <source>
        <dbReference type="ARBA" id="ARBA00023125"/>
    </source>
</evidence>
<keyword evidence="2 11" id="KW-0547">Nucleotide-binding</keyword>
<dbReference type="PANTHER" id="PTHR32472">
    <property type="entry name" value="DNA REPAIR PROTEIN RADA"/>
    <property type="match status" value="1"/>
</dbReference>
<dbReference type="SUPFAM" id="SSF54211">
    <property type="entry name" value="Ribosomal protein S5 domain 2-like"/>
    <property type="match status" value="1"/>
</dbReference>
<evidence type="ECO:0000256" key="6">
    <source>
        <dbReference type="ARBA" id="ARBA00022833"/>
    </source>
</evidence>
<dbReference type="HAMAP" id="MF_01498">
    <property type="entry name" value="RadA_bact"/>
    <property type="match status" value="1"/>
</dbReference>
<dbReference type="GO" id="GO:0008270">
    <property type="term" value="F:zinc ion binding"/>
    <property type="evidence" value="ECO:0007669"/>
    <property type="project" value="UniProtKB-KW"/>
</dbReference>
<dbReference type="InterPro" id="IPR020588">
    <property type="entry name" value="RecA_ATP-bd"/>
</dbReference>
<dbReference type="Gene3D" id="3.30.230.10">
    <property type="match status" value="1"/>
</dbReference>
<dbReference type="EMBL" id="QFNY01000008">
    <property type="protein sequence ID" value="PZP03584.1"/>
    <property type="molecule type" value="Genomic_DNA"/>
</dbReference>
<keyword evidence="6 13" id="KW-0862">Zinc</keyword>
<dbReference type="AlphaFoldDB" id="A0A2W5BDQ5"/>
<evidence type="ECO:0000313" key="15">
    <source>
        <dbReference type="EMBL" id="PZP03584.1"/>
    </source>
</evidence>
<dbReference type="NCBIfam" id="TIGR00416">
    <property type="entry name" value="sms"/>
    <property type="match status" value="1"/>
</dbReference>
<organism evidence="15 16">
    <name type="scientific">Corynebacterium urealyticum</name>
    <dbReference type="NCBI Taxonomy" id="43771"/>
    <lineage>
        <taxon>Bacteria</taxon>
        <taxon>Bacillati</taxon>
        <taxon>Actinomycetota</taxon>
        <taxon>Actinomycetes</taxon>
        <taxon>Mycobacteriales</taxon>
        <taxon>Corynebacteriaceae</taxon>
        <taxon>Corynebacterium</taxon>
    </lineage>
</organism>
<feature type="domain" description="RecA family profile 1" evidence="14">
    <location>
        <begin position="76"/>
        <end position="225"/>
    </location>
</feature>
<evidence type="ECO:0000256" key="11">
    <source>
        <dbReference type="HAMAP-Rule" id="MF_01498"/>
    </source>
</evidence>
<keyword evidence="4 13" id="KW-0863">Zinc-finger</keyword>
<dbReference type="InterPro" id="IPR027417">
    <property type="entry name" value="P-loop_NTPase"/>
</dbReference>
<gene>
    <name evidence="11" type="primary">radA</name>
    <name evidence="15" type="ORF">DI609_00725</name>
</gene>
<evidence type="ECO:0000256" key="12">
    <source>
        <dbReference type="NCBIfam" id="TIGR00416"/>
    </source>
</evidence>
<comment type="function">
    <text evidence="11">Plays a role in repairing double-strand DNA breaks, probably involving stabilizing or processing branched DNA or blocked replication forks.</text>
</comment>
<dbReference type="GO" id="GO:0003684">
    <property type="term" value="F:damaged DNA binding"/>
    <property type="evidence" value="ECO:0007669"/>
    <property type="project" value="InterPro"/>
</dbReference>
<dbReference type="GO" id="GO:0005829">
    <property type="term" value="C:cytosol"/>
    <property type="evidence" value="ECO:0007669"/>
    <property type="project" value="TreeGrafter"/>
</dbReference>
<evidence type="ECO:0000256" key="2">
    <source>
        <dbReference type="ARBA" id="ARBA00022741"/>
    </source>
</evidence>
<evidence type="ECO:0000256" key="10">
    <source>
        <dbReference type="ARBA" id="ARBA00023204"/>
    </source>
</evidence>
<dbReference type="PANTHER" id="PTHR32472:SF10">
    <property type="entry name" value="DNA REPAIR PROTEIN RADA-LIKE PROTEIN"/>
    <property type="match status" value="1"/>
</dbReference>
<dbReference type="GO" id="GO:0005524">
    <property type="term" value="F:ATP binding"/>
    <property type="evidence" value="ECO:0007669"/>
    <property type="project" value="UniProtKB-UniRule"/>
</dbReference>
<dbReference type="SMART" id="SM00382">
    <property type="entry name" value="AAA"/>
    <property type="match status" value="1"/>
</dbReference>
<keyword evidence="9 11" id="KW-0238">DNA-binding</keyword>
<sequence>MSGMATKRSSKTSYECTECGYVLSKWMGRCPSCGEWGTLEERRPAAASAAGSRSGSRHLAGATSDALPVTEIDPQIANHIPTGSAELDRVLGGGIVPGSAVLLAGEPGVGKSTLLLEVSANWAKANRSVLIITAEESVGQVRHRAERTNALSEKLYIAAEHDLEQALHHVDTVKPELIIVDSLQTMNATGVEGVPGGVTQTRAVTSTLTTLAKQSGTPVLAVGHVTKDGNVAGPRTIEHLVDVVLHFEGDQHSSLRFLRGIKNRFGPTEEVGCFEQTAEGIKEVTDPSGLFLNHRTESVTGTAVTVKMDGRRALVGEIQTLAVETEQGNPKRFVTGIESGRVSMMLAVLAQRCGMQLGRREVYAATVGGMRISEPAADLALGLALASTAEDEPLPLGLCAMGEVGLGGEVRRIPEINQRLSEAARLGMKHAIIPAGTRPSVPKGLEVHQVKNIGQALGVVRRLREG</sequence>
<evidence type="ECO:0000256" key="8">
    <source>
        <dbReference type="ARBA" id="ARBA00023016"/>
    </source>
</evidence>
<proteinExistence type="inferred from homology"/>
<keyword evidence="10 11" id="KW-0234">DNA repair</keyword>
<comment type="domain">
    <text evidence="11">The middle region has homology to RecA with ATPase motifs including the RadA KNRFG motif, while the C-terminus is homologous to Lon protease.</text>
</comment>
<dbReference type="InterPro" id="IPR020568">
    <property type="entry name" value="Ribosomal_Su5_D2-typ_SF"/>
</dbReference>
<evidence type="ECO:0000256" key="1">
    <source>
        <dbReference type="ARBA" id="ARBA00022723"/>
    </source>
</evidence>
<dbReference type="CDD" id="cd01121">
    <property type="entry name" value="RadA_SMS_N"/>
    <property type="match status" value="1"/>
</dbReference>
<dbReference type="Proteomes" id="UP000249451">
    <property type="component" value="Unassembled WGS sequence"/>
</dbReference>